<evidence type="ECO:0000313" key="4">
    <source>
        <dbReference type="EMBL" id="SFK55065.1"/>
    </source>
</evidence>
<dbReference type="PANTHER" id="PTHR11014:SF63">
    <property type="entry name" value="METALLOPEPTIDASE, PUTATIVE (AFU_ORTHOLOGUE AFUA_6G09600)-RELATED"/>
    <property type="match status" value="1"/>
</dbReference>
<keyword evidence="2" id="KW-0464">Manganese</keyword>
<feature type="binding site" evidence="2">
    <location>
        <position position="361"/>
    </location>
    <ligand>
        <name>Mn(2+)</name>
        <dbReference type="ChEBI" id="CHEBI:29035"/>
        <label>2</label>
    </ligand>
</feature>
<keyword evidence="1 4" id="KW-0378">Hydrolase</keyword>
<dbReference type="InterPro" id="IPR036264">
    <property type="entry name" value="Bact_exopeptidase_dim_dom"/>
</dbReference>
<dbReference type="EMBL" id="FOSQ01000003">
    <property type="protein sequence ID" value="SFK55065.1"/>
    <property type="molecule type" value="Genomic_DNA"/>
</dbReference>
<feature type="binding site" evidence="2">
    <location>
        <position position="104"/>
    </location>
    <ligand>
        <name>Mn(2+)</name>
        <dbReference type="ChEBI" id="CHEBI:29035"/>
        <label>2</label>
    </ligand>
</feature>
<dbReference type="Proteomes" id="UP000199473">
    <property type="component" value="Unassembled WGS sequence"/>
</dbReference>
<keyword evidence="5" id="KW-1185">Reference proteome</keyword>
<dbReference type="GO" id="GO:0016787">
    <property type="term" value="F:hydrolase activity"/>
    <property type="evidence" value="ECO:0007669"/>
    <property type="project" value="UniProtKB-KW"/>
</dbReference>
<dbReference type="AlphaFoldDB" id="A0A1I4AF46"/>
<dbReference type="PIRSF" id="PIRSF005962">
    <property type="entry name" value="Pept_M20D_amidohydro"/>
    <property type="match status" value="1"/>
</dbReference>
<dbReference type="SUPFAM" id="SSF53187">
    <property type="entry name" value="Zn-dependent exopeptidases"/>
    <property type="match status" value="1"/>
</dbReference>
<dbReference type="NCBIfam" id="TIGR01891">
    <property type="entry name" value="amidohydrolases"/>
    <property type="match status" value="1"/>
</dbReference>
<feature type="compositionally biased region" description="Basic and acidic residues" evidence="3">
    <location>
        <begin position="399"/>
        <end position="416"/>
    </location>
</feature>
<dbReference type="Gene3D" id="3.40.630.10">
    <property type="entry name" value="Zn peptidases"/>
    <property type="match status" value="1"/>
</dbReference>
<dbReference type="GO" id="GO:0046872">
    <property type="term" value="F:metal ion binding"/>
    <property type="evidence" value="ECO:0007669"/>
    <property type="project" value="UniProtKB-KW"/>
</dbReference>
<protein>
    <submittedName>
        <fullName evidence="4">Hippurate hydrolase</fullName>
    </submittedName>
</protein>
<dbReference type="PANTHER" id="PTHR11014">
    <property type="entry name" value="PEPTIDASE M20 FAMILY MEMBER"/>
    <property type="match status" value="1"/>
</dbReference>
<dbReference type="Pfam" id="PF01546">
    <property type="entry name" value="Peptidase_M20"/>
    <property type="match status" value="1"/>
</dbReference>
<dbReference type="Gene3D" id="3.30.70.360">
    <property type="match status" value="1"/>
</dbReference>
<proteinExistence type="predicted"/>
<reference evidence="4 5" key="1">
    <citation type="submission" date="2016-10" db="EMBL/GenBank/DDBJ databases">
        <authorList>
            <person name="de Groot N.N."/>
        </authorList>
    </citation>
    <scope>NUCLEOTIDE SEQUENCE [LARGE SCALE GENOMIC DNA]</scope>
    <source>
        <strain evidence="4 5">DSM 19981</strain>
    </source>
</reference>
<keyword evidence="2" id="KW-0479">Metal-binding</keyword>
<dbReference type="RefSeq" id="WP_245762046.1">
    <property type="nucleotide sequence ID" value="NZ_FOSQ01000003.1"/>
</dbReference>
<dbReference type="SUPFAM" id="SSF55031">
    <property type="entry name" value="Bacterial exopeptidase dimerisation domain"/>
    <property type="match status" value="1"/>
</dbReference>
<evidence type="ECO:0000256" key="3">
    <source>
        <dbReference type="SAM" id="MobiDB-lite"/>
    </source>
</evidence>
<organism evidence="4 5">
    <name type="scientific">Falsiroseomonas stagni DSM 19981</name>
    <dbReference type="NCBI Taxonomy" id="1123062"/>
    <lineage>
        <taxon>Bacteria</taxon>
        <taxon>Pseudomonadati</taxon>
        <taxon>Pseudomonadota</taxon>
        <taxon>Alphaproteobacteria</taxon>
        <taxon>Acetobacterales</taxon>
        <taxon>Roseomonadaceae</taxon>
        <taxon>Falsiroseomonas</taxon>
    </lineage>
</organism>
<dbReference type="InterPro" id="IPR017439">
    <property type="entry name" value="Amidohydrolase"/>
</dbReference>
<evidence type="ECO:0000313" key="5">
    <source>
        <dbReference type="Proteomes" id="UP000199473"/>
    </source>
</evidence>
<feature type="binding site" evidence="2">
    <location>
        <position position="106"/>
    </location>
    <ligand>
        <name>Mn(2+)</name>
        <dbReference type="ChEBI" id="CHEBI:29035"/>
        <label>2</label>
    </ligand>
</feature>
<gene>
    <name evidence="4" type="ORF">SAMN02745775_103414</name>
</gene>
<accession>A0A1I4AF46</accession>
<feature type="binding site" evidence="2">
    <location>
        <position position="139"/>
    </location>
    <ligand>
        <name>Mn(2+)</name>
        <dbReference type="ChEBI" id="CHEBI:29035"/>
        <label>2</label>
    </ligand>
</feature>
<sequence>MSVAAGGQDETFWAELRAWRRDFHAHPEMGFEEHRTSRLVAERLRGFGIADVVEGVGGTGVVATITRGSGNRCIALRADMDALRITEDSALPYRSRNPGVMHACGHDGHTTMLLGAARILAAEGGFDGTVRFIFQPAEEWGKGALAMLADGLMARFPFDEIHGLHNQPGLPLGAFRTRAGAVMSAEDNFEILLRGLGGHASRPQEGREVLVAACALVLNLQAIVARRVAPTETAVVSVTELLTDGTRNALPGTARILGDARSFDPAVSATIEAEMRRIAAGTAAAHGVDHAVTYTREFIPTINDAEATAAALAAARQVFGDAQVAEAAAPHTASEDFARFLAQVPGCFAFIGNGEASRPLHNPGYDFNDDALPDGTRFLVRIARNRLPGADVGAADQGLEARRPRSQEGVEFRRRG</sequence>
<evidence type="ECO:0000256" key="1">
    <source>
        <dbReference type="ARBA" id="ARBA00022801"/>
    </source>
</evidence>
<dbReference type="STRING" id="1123062.SAMN02745775_103414"/>
<feature type="binding site" evidence="2">
    <location>
        <position position="165"/>
    </location>
    <ligand>
        <name>Mn(2+)</name>
        <dbReference type="ChEBI" id="CHEBI:29035"/>
        <label>2</label>
    </ligand>
</feature>
<comment type="cofactor">
    <cofactor evidence="2">
        <name>Mn(2+)</name>
        <dbReference type="ChEBI" id="CHEBI:29035"/>
    </cofactor>
    <text evidence="2">The Mn(2+) ion enhances activity.</text>
</comment>
<evidence type="ECO:0000256" key="2">
    <source>
        <dbReference type="PIRSR" id="PIRSR005962-1"/>
    </source>
</evidence>
<name>A0A1I4AF46_9PROT</name>
<dbReference type="InterPro" id="IPR002933">
    <property type="entry name" value="Peptidase_M20"/>
</dbReference>
<feature type="region of interest" description="Disordered" evidence="3">
    <location>
        <begin position="394"/>
        <end position="416"/>
    </location>
</feature>